<reference evidence="1 2" key="1">
    <citation type="submission" date="2016-10" db="EMBL/GenBank/DDBJ databases">
        <title>Complete genome of the TMA-utilizing, human hosted archaeon Methanomethylophilus alvus Gen. nov, sp. nov., strain Mx-05, derived from a pure culture.</title>
        <authorList>
            <person name="Brugere J.-F."/>
            <person name="Ben Hania W."/>
            <person name="Chaudhary P.P."/>
            <person name="Gaci N."/>
            <person name="Borrel G."/>
            <person name="Cao Van Tuat L."/>
            <person name="Fardeau M.-L."/>
            <person name="Harris H.M.B."/>
            <person name="O'Toole P.W."/>
            <person name="Ollivier B."/>
        </authorList>
    </citation>
    <scope>NUCLEOTIDE SEQUENCE [LARGE SCALE GENOMIC DNA]</scope>
    <source>
        <strain evidence="1 2">Mx-05</strain>
    </source>
</reference>
<accession>A0A3G3IG80</accession>
<name>A0A3G3IG80_9ARCH</name>
<protein>
    <submittedName>
        <fullName evidence="1">Uncharacterized protein</fullName>
    </submittedName>
</protein>
<dbReference type="InterPro" id="IPR056131">
    <property type="entry name" value="DUF7714"/>
</dbReference>
<organism evidence="1 2">
    <name type="scientific">Methanomethylophilus alvi</name>
    <dbReference type="NCBI Taxonomy" id="1291540"/>
    <lineage>
        <taxon>Archaea</taxon>
        <taxon>Methanobacteriati</taxon>
        <taxon>Thermoplasmatota</taxon>
        <taxon>Thermoplasmata</taxon>
        <taxon>Methanomassiliicoccales</taxon>
        <taxon>Methanomethylophilaceae</taxon>
        <taxon>Methanomethylophilus</taxon>
    </lineage>
</organism>
<proteinExistence type="predicted"/>
<dbReference type="GeneID" id="41321509"/>
<dbReference type="Pfam" id="PF24830">
    <property type="entry name" value="DUF7714"/>
    <property type="match status" value="1"/>
</dbReference>
<dbReference type="RefSeq" id="WP_015504604.1">
    <property type="nucleotide sequence ID" value="NZ_CAYARL010000007.1"/>
</dbReference>
<gene>
    <name evidence="1" type="ORF">BKD89_03535</name>
</gene>
<dbReference type="OMA" id="FIARCCR"/>
<dbReference type="Proteomes" id="UP000273278">
    <property type="component" value="Chromosome"/>
</dbReference>
<dbReference type="EMBL" id="CP017686">
    <property type="protein sequence ID" value="AYQ54876.1"/>
    <property type="molecule type" value="Genomic_DNA"/>
</dbReference>
<dbReference type="AlphaFoldDB" id="A0A3G3IG80"/>
<evidence type="ECO:0000313" key="2">
    <source>
        <dbReference type="Proteomes" id="UP000273278"/>
    </source>
</evidence>
<sequence>MVSVHCKDISVRKVECDITEESIASMMDGWVAYKRAEYVVLNHGDQYAVVRLSKSSDGDLFRDVTDYEIISLPDDTVYVERPDMDVINVPALARLQCEYPGKAVVVRGLFSHLGFVKDLEPMRLRIVDCVPPRPSKMSYLVNLALASGYISKPIVVEEVDIDLSEISKEAETAEVMFPCEVSGTSSDRPYCFLDQVPDVEGRDLTLVGCRLSKRIFSEEYHRDVPFINICPRDRVPDDGVTTIVKCCRVKEGHEKDGNVVMVPWGATVPEIVDALNDVFGDA</sequence>
<evidence type="ECO:0000313" key="1">
    <source>
        <dbReference type="EMBL" id="AYQ54876.1"/>
    </source>
</evidence>